<keyword evidence="1" id="KW-0597">Phosphoprotein</keyword>
<dbReference type="EMBL" id="BLXT01008250">
    <property type="protein sequence ID" value="GFO47118.1"/>
    <property type="molecule type" value="Genomic_DNA"/>
</dbReference>
<gene>
    <name evidence="2" type="ORF">PoB_007362300</name>
</gene>
<evidence type="ECO:0000313" key="3">
    <source>
        <dbReference type="Proteomes" id="UP000735302"/>
    </source>
</evidence>
<name>A0AAV4DS35_9GAST</name>
<keyword evidence="2" id="KW-0472">Membrane</keyword>
<protein>
    <submittedName>
        <fullName evidence="2">Transmembrane protein 143-like</fullName>
    </submittedName>
</protein>
<evidence type="ECO:0000313" key="2">
    <source>
        <dbReference type="EMBL" id="GFO47118.1"/>
    </source>
</evidence>
<dbReference type="InterPro" id="IPR022227">
    <property type="entry name" value="DUF3754"/>
</dbReference>
<dbReference type="Pfam" id="PF12576">
    <property type="entry name" value="DUF3754"/>
    <property type="match status" value="1"/>
</dbReference>
<keyword evidence="2" id="KW-0812">Transmembrane</keyword>
<dbReference type="PANTHER" id="PTHR16095">
    <property type="entry name" value="TRANSMEMBRANE PROTEIN 143 FAMILY MEMBER"/>
    <property type="match status" value="1"/>
</dbReference>
<keyword evidence="3" id="KW-1185">Reference proteome</keyword>
<dbReference type="PANTHER" id="PTHR16095:SF11">
    <property type="entry name" value="TRANSMEMBRANE PROTEIN 143"/>
    <property type="match status" value="1"/>
</dbReference>
<dbReference type="AlphaFoldDB" id="A0AAV4DS35"/>
<organism evidence="2 3">
    <name type="scientific">Plakobranchus ocellatus</name>
    <dbReference type="NCBI Taxonomy" id="259542"/>
    <lineage>
        <taxon>Eukaryota</taxon>
        <taxon>Metazoa</taxon>
        <taxon>Spiralia</taxon>
        <taxon>Lophotrochozoa</taxon>
        <taxon>Mollusca</taxon>
        <taxon>Gastropoda</taxon>
        <taxon>Heterobranchia</taxon>
        <taxon>Euthyneura</taxon>
        <taxon>Panpulmonata</taxon>
        <taxon>Sacoglossa</taxon>
        <taxon>Placobranchoidea</taxon>
        <taxon>Plakobranchidae</taxon>
        <taxon>Plakobranchus</taxon>
    </lineage>
</organism>
<reference evidence="2 3" key="1">
    <citation type="journal article" date="2021" name="Elife">
        <title>Chloroplast acquisition without the gene transfer in kleptoplastic sea slugs, Plakobranchus ocellatus.</title>
        <authorList>
            <person name="Maeda T."/>
            <person name="Takahashi S."/>
            <person name="Yoshida T."/>
            <person name="Shimamura S."/>
            <person name="Takaki Y."/>
            <person name="Nagai Y."/>
            <person name="Toyoda A."/>
            <person name="Suzuki Y."/>
            <person name="Arimoto A."/>
            <person name="Ishii H."/>
            <person name="Satoh N."/>
            <person name="Nishiyama T."/>
            <person name="Hasebe M."/>
            <person name="Maruyama T."/>
            <person name="Minagawa J."/>
            <person name="Obokata J."/>
            <person name="Shigenobu S."/>
        </authorList>
    </citation>
    <scope>NUCLEOTIDE SEQUENCE [LARGE SCALE GENOMIC DNA]</scope>
</reference>
<proteinExistence type="predicted"/>
<sequence>MNISYQAYNKEYTGERYVPITRHSIIRHIIQQRDFLTDEEKKLFPDFALAIDTALINKYNTVLQELKVLFDPINPDKDTVKSREWTRREKLDNEFWLLQQLEDVMVKANFHEMPRDTIEQLLSEHESREGVQVSVDPSRYDVLRFWVLGHETPEIQISLFDKFKNRILQRSTQKTIEYYKRVVVAIRLKKDSKLALKAFKEVPVNRLEMLLPDGTIQMSTWDKGLLASSAGIALFGVLAKVVTVLASLNNIANNRGLITLLVDRAEDESLKEALLTYAFILNSRPAVLRNKPSSDFSQAILGGLSMPELNAEVEKWVKKKTGVHLEFDSSEALQLLKDLGLMYEKNDKYHALMLDAAMRILPQSPCSVIGRRAIDADIAEGYDRDEYLETDEEYKAEEEKQKKYGWF</sequence>
<comment type="caution">
    <text evidence="2">The sequence shown here is derived from an EMBL/GenBank/DDBJ whole genome shotgun (WGS) entry which is preliminary data.</text>
</comment>
<accession>A0AAV4DS35</accession>
<evidence type="ECO:0000256" key="1">
    <source>
        <dbReference type="ARBA" id="ARBA00022553"/>
    </source>
</evidence>
<dbReference type="Proteomes" id="UP000735302">
    <property type="component" value="Unassembled WGS sequence"/>
</dbReference>